<evidence type="ECO:0000256" key="1">
    <source>
        <dbReference type="SAM" id="Coils"/>
    </source>
</evidence>
<dbReference type="Pfam" id="PF14196">
    <property type="entry name" value="ATC_hydrolase"/>
    <property type="match status" value="1"/>
</dbReference>
<proteinExistence type="predicted"/>
<dbReference type="EMBL" id="JAEPRJ010000001">
    <property type="protein sequence ID" value="MBK5896905.1"/>
    <property type="molecule type" value="Genomic_DNA"/>
</dbReference>
<dbReference type="RefSeq" id="WP_208428433.1">
    <property type="nucleotide sequence ID" value="NZ_JAEPRJ010000001.1"/>
</dbReference>
<evidence type="ECO:0000313" key="2">
    <source>
        <dbReference type="EMBL" id="MBK5896905.1"/>
    </source>
</evidence>
<evidence type="ECO:0000313" key="3">
    <source>
        <dbReference type="Proteomes" id="UP000604730"/>
    </source>
</evidence>
<dbReference type="GO" id="GO:0016787">
    <property type="term" value="F:hydrolase activity"/>
    <property type="evidence" value="ECO:0007669"/>
    <property type="project" value="UniProtKB-KW"/>
</dbReference>
<keyword evidence="3" id="KW-1185">Reference proteome</keyword>
<dbReference type="Proteomes" id="UP000604730">
    <property type="component" value="Unassembled WGS sequence"/>
</dbReference>
<dbReference type="InterPro" id="IPR026002">
    <property type="entry name" value="ATC_hydrolase-like"/>
</dbReference>
<keyword evidence="1" id="KW-0175">Coiled coil</keyword>
<name>A0ABS1IYU6_9FIRM</name>
<organism evidence="2 3">
    <name type="scientific">Catonella massiliensis</name>
    <dbReference type="NCBI Taxonomy" id="2799636"/>
    <lineage>
        <taxon>Bacteria</taxon>
        <taxon>Bacillati</taxon>
        <taxon>Bacillota</taxon>
        <taxon>Clostridia</taxon>
        <taxon>Lachnospirales</taxon>
        <taxon>Lachnospiraceae</taxon>
        <taxon>Catonella</taxon>
    </lineage>
</organism>
<keyword evidence="2" id="KW-0378">Hydrolase</keyword>
<accession>A0ABS1IYU6</accession>
<protein>
    <submittedName>
        <fullName evidence="2">L-2-amino-thiazoline-4-carboxylic acid hydrolase</fullName>
    </submittedName>
</protein>
<gene>
    <name evidence="2" type="ORF">JJN12_03785</name>
</gene>
<feature type="coiled-coil region" evidence="1">
    <location>
        <begin position="20"/>
        <end position="47"/>
    </location>
</feature>
<comment type="caution">
    <text evidence="2">The sequence shown here is derived from an EMBL/GenBank/DDBJ whole genome shotgun (WGS) entry which is preliminary data.</text>
</comment>
<sequence length="201" mass="23554">MKLNKIIRSVCDIAADDIGKVKADKIKKNAQKRLEELCAENSNDSKALKAHTYKRIYPCIAVYETLLAEGIEQEKAVWYIREYFQRLAKKIEPHLQRIIKLFRLEKKMPKIFLKIIQKSFGTDAGFIYEFPESCGNEARFNMVRCPYFDTCKRYGCPEITMAFCDGDDAGYGNLNPKLFWWRTKTLGRGDDCCDFWLKFRE</sequence>
<reference evidence="2 3" key="1">
    <citation type="submission" date="2021-01" db="EMBL/GenBank/DDBJ databases">
        <title>Isolation and description of Catonella massiliensis sp. nov., a novel Catonella species, isolated from a stable periodontitis subject.</title>
        <authorList>
            <person name="Antezack A."/>
            <person name="Boxberger M."/>
            <person name="La Scola B."/>
            <person name="Monnet-Corti V."/>
        </authorList>
    </citation>
    <scope>NUCLEOTIDE SEQUENCE [LARGE SCALE GENOMIC DNA]</scope>
    <source>
        <strain evidence="2 3">Marseille-Q4567</strain>
    </source>
</reference>